<dbReference type="RefSeq" id="WP_286214620.1">
    <property type="nucleotide sequence ID" value="NZ_AP027736.1"/>
</dbReference>
<gene>
    <name evidence="4" type="primary">tadA_2</name>
    <name evidence="4" type="ORF">Lsed01_00816</name>
</gene>
<evidence type="ECO:0000259" key="3">
    <source>
        <dbReference type="PROSITE" id="PS51747"/>
    </source>
</evidence>
<keyword evidence="2" id="KW-0862">Zinc</keyword>
<feature type="domain" description="CMP/dCMP-type deaminase" evidence="3">
    <location>
        <begin position="4"/>
        <end position="127"/>
    </location>
</feature>
<comment type="caution">
    <text evidence="4">The sequence shown here is derived from an EMBL/GenBank/DDBJ whole genome shotgun (WGS) entry which is preliminary data.</text>
</comment>
<sequence>MTDPTTLSHLRRAIDVARSAREHGNHPFGAVLVDASGRIVLEAENTVTTHRDATGHAETNLVRLASNQLDADELAGATLVTSTEPCAMCSGAIYWAGIGAVVFGLSESGLLAITGAHPENPTLALPCREVFAAGGRDIRVTGPLLEDEAATVHEGFWV</sequence>
<keyword evidence="5" id="KW-1185">Reference proteome</keyword>
<protein>
    <submittedName>
        <fullName evidence="4">tRNA-specific adenosine deaminase</fullName>
    </submittedName>
</protein>
<reference evidence="4 5" key="1">
    <citation type="submission" date="2024-02" db="EMBL/GenBank/DDBJ databases">
        <title>Lysinimicrobium sediminis NBRC 112286.</title>
        <authorList>
            <person name="Ichikawa N."/>
            <person name="Katano-Makiyama Y."/>
            <person name="Hidaka K."/>
        </authorList>
    </citation>
    <scope>NUCLEOTIDE SEQUENCE [LARGE SCALE GENOMIC DNA]</scope>
    <source>
        <strain evidence="4 5">NBRC 112286</strain>
    </source>
</reference>
<dbReference type="PANTHER" id="PTHR11079">
    <property type="entry name" value="CYTOSINE DEAMINASE FAMILY MEMBER"/>
    <property type="match status" value="1"/>
</dbReference>
<accession>A0ABP9WEX3</accession>
<organism evidence="4 5">
    <name type="scientific">Demequina sediminis</name>
    <dbReference type="NCBI Taxonomy" id="1930058"/>
    <lineage>
        <taxon>Bacteria</taxon>
        <taxon>Bacillati</taxon>
        <taxon>Actinomycetota</taxon>
        <taxon>Actinomycetes</taxon>
        <taxon>Micrococcales</taxon>
        <taxon>Demequinaceae</taxon>
        <taxon>Demequina</taxon>
    </lineage>
</organism>
<dbReference type="EMBL" id="BAABRR010000003">
    <property type="protein sequence ID" value="GAA5518391.1"/>
    <property type="molecule type" value="Genomic_DNA"/>
</dbReference>
<dbReference type="Proteomes" id="UP001426770">
    <property type="component" value="Unassembled WGS sequence"/>
</dbReference>
<dbReference type="SUPFAM" id="SSF53927">
    <property type="entry name" value="Cytidine deaminase-like"/>
    <property type="match status" value="1"/>
</dbReference>
<evidence type="ECO:0000256" key="1">
    <source>
        <dbReference type="ARBA" id="ARBA00022723"/>
    </source>
</evidence>
<dbReference type="PANTHER" id="PTHR11079:SF202">
    <property type="entry name" value="TRNA-SPECIFIC ADENOSINE DEAMINASE"/>
    <property type="match status" value="1"/>
</dbReference>
<dbReference type="PROSITE" id="PS00903">
    <property type="entry name" value="CYT_DCMP_DEAMINASES_1"/>
    <property type="match status" value="1"/>
</dbReference>
<evidence type="ECO:0000313" key="5">
    <source>
        <dbReference type="Proteomes" id="UP001426770"/>
    </source>
</evidence>
<dbReference type="CDD" id="cd01285">
    <property type="entry name" value="nucleoside_deaminase"/>
    <property type="match status" value="1"/>
</dbReference>
<dbReference type="InterPro" id="IPR002125">
    <property type="entry name" value="CMP_dCMP_dom"/>
</dbReference>
<name>A0ABP9WEX3_9MICO</name>
<evidence type="ECO:0000256" key="2">
    <source>
        <dbReference type="ARBA" id="ARBA00022833"/>
    </source>
</evidence>
<keyword evidence="1" id="KW-0479">Metal-binding</keyword>
<dbReference type="PROSITE" id="PS51747">
    <property type="entry name" value="CYT_DCMP_DEAMINASES_2"/>
    <property type="match status" value="1"/>
</dbReference>
<dbReference type="InterPro" id="IPR016192">
    <property type="entry name" value="APOBEC/CMP_deaminase_Zn-bd"/>
</dbReference>
<dbReference type="Gene3D" id="3.40.140.10">
    <property type="entry name" value="Cytidine Deaminase, domain 2"/>
    <property type="match status" value="1"/>
</dbReference>
<proteinExistence type="predicted"/>
<dbReference type="Pfam" id="PF00383">
    <property type="entry name" value="dCMP_cyt_deam_1"/>
    <property type="match status" value="1"/>
</dbReference>
<evidence type="ECO:0000313" key="4">
    <source>
        <dbReference type="EMBL" id="GAA5518391.1"/>
    </source>
</evidence>
<dbReference type="InterPro" id="IPR016193">
    <property type="entry name" value="Cytidine_deaminase-like"/>
</dbReference>